<organism evidence="2 3">
    <name type="scientific">Roseibium album</name>
    <dbReference type="NCBI Taxonomy" id="311410"/>
    <lineage>
        <taxon>Bacteria</taxon>
        <taxon>Pseudomonadati</taxon>
        <taxon>Pseudomonadota</taxon>
        <taxon>Alphaproteobacteria</taxon>
        <taxon>Hyphomicrobiales</taxon>
        <taxon>Stappiaceae</taxon>
        <taxon>Roseibium</taxon>
    </lineage>
</organism>
<dbReference type="GeneID" id="97669762"/>
<evidence type="ECO:0000313" key="3">
    <source>
        <dbReference type="Proteomes" id="UP000049983"/>
    </source>
</evidence>
<feature type="domain" description="Rhodanese" evidence="1">
    <location>
        <begin position="33"/>
        <end position="130"/>
    </location>
</feature>
<dbReference type="STRING" id="311410.LA5095_01117"/>
<evidence type="ECO:0000313" key="2">
    <source>
        <dbReference type="EMBL" id="CTQ70105.1"/>
    </source>
</evidence>
<dbReference type="Proteomes" id="UP000049983">
    <property type="component" value="Unassembled WGS sequence"/>
</dbReference>
<gene>
    <name evidence="2" type="ORF">LA5096_02372</name>
</gene>
<keyword evidence="3" id="KW-1185">Reference proteome</keyword>
<dbReference type="InterPro" id="IPR036873">
    <property type="entry name" value="Rhodanese-like_dom_sf"/>
</dbReference>
<dbReference type="PANTHER" id="PTHR44086:SF13">
    <property type="entry name" value="THIOSULFATE SULFURTRANSFERASE PSPE"/>
    <property type="match status" value="1"/>
</dbReference>
<dbReference type="RefSeq" id="WP_055114166.1">
    <property type="nucleotide sequence ID" value="NZ_CXWA01000001.1"/>
</dbReference>
<dbReference type="SMART" id="SM00450">
    <property type="entry name" value="RHOD"/>
    <property type="match status" value="1"/>
</dbReference>
<proteinExistence type="predicted"/>
<dbReference type="GO" id="GO:0004792">
    <property type="term" value="F:thiosulfate-cyanide sulfurtransferase activity"/>
    <property type="evidence" value="ECO:0007669"/>
    <property type="project" value="TreeGrafter"/>
</dbReference>
<sequence length="132" mass="14741">MAQSITVGIKHLLEEARKEVTTLPLDEAVRLSDRDDHVFVDLRDIREINRTGKVPGAFSCPRGMLEFWIDPESPYHKEIFNQDKTYVFYCASGWRSALSAKTAMTMGLSPVAHVDGGFTAWIAANGPIETID</sequence>
<dbReference type="SUPFAM" id="SSF52821">
    <property type="entry name" value="Rhodanese/Cell cycle control phosphatase"/>
    <property type="match status" value="1"/>
</dbReference>
<name>A0A0M7A4R1_9HYPH</name>
<accession>A0A0M7A4R1</accession>
<dbReference type="CDD" id="cd01447">
    <property type="entry name" value="Polysulfide_ST"/>
    <property type="match status" value="1"/>
</dbReference>
<protein>
    <submittedName>
        <fullName evidence="2">Molybdopterin biosynthesis protein MoeB</fullName>
    </submittedName>
</protein>
<reference evidence="3" key="1">
    <citation type="submission" date="2015-07" db="EMBL/GenBank/DDBJ databases">
        <authorList>
            <person name="Rodrigo-Torres Lidia"/>
            <person name="Arahal R.David."/>
        </authorList>
    </citation>
    <scope>NUCLEOTIDE SEQUENCE [LARGE SCALE GENOMIC DNA]</scope>
    <source>
        <strain evidence="3">CECT 5096</strain>
    </source>
</reference>
<dbReference type="PROSITE" id="PS50206">
    <property type="entry name" value="RHODANESE_3"/>
    <property type="match status" value="1"/>
</dbReference>
<dbReference type="PANTHER" id="PTHR44086">
    <property type="entry name" value="THIOSULFATE SULFURTRANSFERASE RDL2, MITOCHONDRIAL-RELATED"/>
    <property type="match status" value="1"/>
</dbReference>
<dbReference type="AlphaFoldDB" id="A0A0M7A4R1"/>
<dbReference type="InterPro" id="IPR001763">
    <property type="entry name" value="Rhodanese-like_dom"/>
</dbReference>
<dbReference type="OrthoDB" id="9807812at2"/>
<dbReference type="Gene3D" id="3.40.250.10">
    <property type="entry name" value="Rhodanese-like domain"/>
    <property type="match status" value="1"/>
</dbReference>
<dbReference type="Pfam" id="PF00581">
    <property type="entry name" value="Rhodanese"/>
    <property type="match status" value="1"/>
</dbReference>
<evidence type="ECO:0000259" key="1">
    <source>
        <dbReference type="PROSITE" id="PS50206"/>
    </source>
</evidence>
<dbReference type="EMBL" id="CXWC01000010">
    <property type="protein sequence ID" value="CTQ70105.1"/>
    <property type="molecule type" value="Genomic_DNA"/>
</dbReference>